<dbReference type="Proteomes" id="UP001153365">
    <property type="component" value="Unassembled WGS sequence"/>
</dbReference>
<comment type="caution">
    <text evidence="2">The sequence shown here is derived from an EMBL/GenBank/DDBJ whole genome shotgun (WGS) entry which is preliminary data.</text>
</comment>
<proteinExistence type="predicted"/>
<keyword evidence="1" id="KW-0812">Transmembrane</keyword>
<evidence type="ECO:0000256" key="1">
    <source>
        <dbReference type="SAM" id="Phobius"/>
    </source>
</evidence>
<organism evidence="2 3">
    <name type="scientific">Phakopsora pachyrhizi</name>
    <name type="common">Asian soybean rust disease fungus</name>
    <dbReference type="NCBI Taxonomy" id="170000"/>
    <lineage>
        <taxon>Eukaryota</taxon>
        <taxon>Fungi</taxon>
        <taxon>Dikarya</taxon>
        <taxon>Basidiomycota</taxon>
        <taxon>Pucciniomycotina</taxon>
        <taxon>Pucciniomycetes</taxon>
        <taxon>Pucciniales</taxon>
        <taxon>Phakopsoraceae</taxon>
        <taxon>Phakopsora</taxon>
    </lineage>
</organism>
<name>A0AAV0AP97_PHAPC</name>
<evidence type="ECO:0000313" key="3">
    <source>
        <dbReference type="Proteomes" id="UP001153365"/>
    </source>
</evidence>
<keyword evidence="1" id="KW-1133">Transmembrane helix</keyword>
<keyword evidence="1" id="KW-0472">Membrane</keyword>
<feature type="transmembrane region" description="Helical" evidence="1">
    <location>
        <begin position="9"/>
        <end position="28"/>
    </location>
</feature>
<reference evidence="2" key="1">
    <citation type="submission" date="2022-06" db="EMBL/GenBank/DDBJ databases">
        <authorList>
            <consortium name="SYNGENTA / RWTH Aachen University"/>
        </authorList>
    </citation>
    <scope>NUCLEOTIDE SEQUENCE</scope>
</reference>
<gene>
    <name evidence="2" type="ORF">PPACK8108_LOCUS4918</name>
</gene>
<dbReference type="EMBL" id="CALTRL010000956">
    <property type="protein sequence ID" value="CAH7670207.1"/>
    <property type="molecule type" value="Genomic_DNA"/>
</dbReference>
<accession>A0AAV0AP97</accession>
<feature type="transmembrane region" description="Helical" evidence="1">
    <location>
        <begin position="34"/>
        <end position="55"/>
    </location>
</feature>
<dbReference type="AlphaFoldDB" id="A0AAV0AP97"/>
<protein>
    <submittedName>
        <fullName evidence="2">Expressed protein</fullName>
    </submittedName>
</protein>
<evidence type="ECO:0000313" key="2">
    <source>
        <dbReference type="EMBL" id="CAH7670207.1"/>
    </source>
</evidence>
<keyword evidence="3" id="KW-1185">Reference proteome</keyword>
<sequence>MIIIINTSLLHTMLLLTIVTMLIINITTNEQPEPTVVCFIMAMNILRPSVAYFNLATAMARENCKSYESYPSSIIYGNSESQNKIHKAETAGNVMVHTVRSQFVEA</sequence>